<evidence type="ECO:0000313" key="2">
    <source>
        <dbReference type="EMBL" id="CAF1279051.1"/>
    </source>
</evidence>
<gene>
    <name evidence="5" type="ORF">FNK824_LOCUS27221</name>
    <name evidence="4" type="ORF">JBS370_LOCUS7007</name>
    <name evidence="3" type="ORF">SEV965_LOCUS25708</name>
    <name evidence="2" type="ORF">ZHD862_LOCUS26828</name>
</gene>
<evidence type="ECO:0000313" key="3">
    <source>
        <dbReference type="EMBL" id="CAF1289813.1"/>
    </source>
</evidence>
<dbReference type="InterPro" id="IPR013216">
    <property type="entry name" value="Methyltransf_11"/>
</dbReference>
<comment type="caution">
    <text evidence="3">The sequence shown here is derived from an EMBL/GenBank/DDBJ whole genome shotgun (WGS) entry which is preliminary data.</text>
</comment>
<feature type="domain" description="Methyltransferase type 11" evidence="1">
    <location>
        <begin position="109"/>
        <end position="181"/>
    </location>
</feature>
<dbReference type="EMBL" id="CAJNOU010002100">
    <property type="protein sequence ID" value="CAF1289813.1"/>
    <property type="molecule type" value="Genomic_DNA"/>
</dbReference>
<dbReference type="EMBL" id="CAJOBD010000405">
    <property type="protein sequence ID" value="CAF3662577.1"/>
    <property type="molecule type" value="Genomic_DNA"/>
</dbReference>
<dbReference type="SUPFAM" id="SSF53335">
    <property type="entry name" value="S-adenosyl-L-methionine-dependent methyltransferases"/>
    <property type="match status" value="1"/>
</dbReference>
<dbReference type="PANTHER" id="PTHR43036:SF2">
    <property type="entry name" value="OS04G0481300 PROTEIN"/>
    <property type="match status" value="1"/>
</dbReference>
<evidence type="ECO:0000313" key="5">
    <source>
        <dbReference type="EMBL" id="CAF4023579.1"/>
    </source>
</evidence>
<dbReference type="Proteomes" id="UP000663889">
    <property type="component" value="Unassembled WGS sequence"/>
</dbReference>
<dbReference type="PANTHER" id="PTHR43036">
    <property type="entry name" value="OSJNBB0011N17.9 PROTEIN"/>
    <property type="match status" value="1"/>
</dbReference>
<dbReference type="Proteomes" id="UP000663836">
    <property type="component" value="Unassembled WGS sequence"/>
</dbReference>
<protein>
    <recommendedName>
        <fullName evidence="1">Methyltransferase type 11 domain-containing protein</fullName>
    </recommendedName>
</protein>
<evidence type="ECO:0000259" key="1">
    <source>
        <dbReference type="Pfam" id="PF08241"/>
    </source>
</evidence>
<name>A0A815D0C0_9BILA</name>
<dbReference type="InterPro" id="IPR029063">
    <property type="entry name" value="SAM-dependent_MTases_sf"/>
</dbReference>
<dbReference type="EMBL" id="CAJNOT010002053">
    <property type="protein sequence ID" value="CAF1279051.1"/>
    <property type="molecule type" value="Genomic_DNA"/>
</dbReference>
<accession>A0A815D0C0</accession>
<proteinExistence type="predicted"/>
<dbReference type="GO" id="GO:0008757">
    <property type="term" value="F:S-adenosylmethionine-dependent methyltransferase activity"/>
    <property type="evidence" value="ECO:0007669"/>
    <property type="project" value="InterPro"/>
</dbReference>
<dbReference type="Gene3D" id="3.40.50.150">
    <property type="entry name" value="Vaccinia Virus protein VP39"/>
    <property type="match status" value="1"/>
</dbReference>
<sequence length="257" mass="29577">MATASSSSSSYDFSKTIYSKIDFTRLKNILSLSPKIVAINPSSDLIREDETDDSQFYSIPRFVHHIDDRARYVLSQFYTYVVKQTKETMILDLCSSWTSHLPENIVGLVHGLGMNESELKYNPSLNNGYTVQNLNTNPSLTQFPSNSFDSVLCSVSVDYLIYPLEVFNEIGRILKPSGQFITSFSNRYFPTKVIGRWIKMNEQQRVEWIANYFLSTNIYFDPKTVKAYSFFDNIFLPARDGEFRDPMYIVLGQKKTA</sequence>
<evidence type="ECO:0000313" key="4">
    <source>
        <dbReference type="EMBL" id="CAF3662577.1"/>
    </source>
</evidence>
<dbReference type="Proteomes" id="UP000663874">
    <property type="component" value="Unassembled WGS sequence"/>
</dbReference>
<reference evidence="3" key="1">
    <citation type="submission" date="2021-02" db="EMBL/GenBank/DDBJ databases">
        <authorList>
            <person name="Nowell W R."/>
        </authorList>
    </citation>
    <scope>NUCLEOTIDE SEQUENCE</scope>
</reference>
<dbReference type="Proteomes" id="UP000663864">
    <property type="component" value="Unassembled WGS sequence"/>
</dbReference>
<dbReference type="AlphaFoldDB" id="A0A815D0C0"/>
<dbReference type="EMBL" id="CAJOBE010006993">
    <property type="protein sequence ID" value="CAF4023579.1"/>
    <property type="molecule type" value="Genomic_DNA"/>
</dbReference>
<organism evidence="3 6">
    <name type="scientific">Rotaria sordida</name>
    <dbReference type="NCBI Taxonomy" id="392033"/>
    <lineage>
        <taxon>Eukaryota</taxon>
        <taxon>Metazoa</taxon>
        <taxon>Spiralia</taxon>
        <taxon>Gnathifera</taxon>
        <taxon>Rotifera</taxon>
        <taxon>Eurotatoria</taxon>
        <taxon>Bdelloidea</taxon>
        <taxon>Philodinida</taxon>
        <taxon>Philodinidae</taxon>
        <taxon>Rotaria</taxon>
    </lineage>
</organism>
<evidence type="ECO:0000313" key="6">
    <source>
        <dbReference type="Proteomes" id="UP000663889"/>
    </source>
</evidence>
<dbReference type="Pfam" id="PF08241">
    <property type="entry name" value="Methyltransf_11"/>
    <property type="match status" value="1"/>
</dbReference>